<comment type="caution">
    <text evidence="2">The sequence shown here is derived from an EMBL/GenBank/DDBJ whole genome shotgun (WGS) entry which is preliminary data.</text>
</comment>
<organism evidence="2 3">
    <name type="scientific">Flavobacterium pokkalii</name>
    <dbReference type="NCBI Taxonomy" id="1940408"/>
    <lineage>
        <taxon>Bacteria</taxon>
        <taxon>Pseudomonadati</taxon>
        <taxon>Bacteroidota</taxon>
        <taxon>Flavobacteriia</taxon>
        <taxon>Flavobacteriales</taxon>
        <taxon>Flavobacteriaceae</taxon>
        <taxon>Flavobacterium</taxon>
    </lineage>
</organism>
<keyword evidence="1" id="KW-1133">Transmembrane helix</keyword>
<name>A0ABR7ULV1_9FLAO</name>
<feature type="transmembrane region" description="Helical" evidence="1">
    <location>
        <begin position="53"/>
        <end position="70"/>
    </location>
</feature>
<dbReference type="RefSeq" id="WP_188219439.1">
    <property type="nucleotide sequence ID" value="NZ_NASZ01000001.1"/>
</dbReference>
<evidence type="ECO:0000313" key="3">
    <source>
        <dbReference type="Proteomes" id="UP000661715"/>
    </source>
</evidence>
<keyword evidence="1" id="KW-0812">Transmembrane</keyword>
<reference evidence="2 3" key="1">
    <citation type="journal article" date="2020" name="Microbiol. Res.">
        <title>Flavobacterium pokkalii sp. nov., a novel plant growth promoting native rhizobacteria isolated from pokkali rice grown in coastal saline affected agricultural regions of southern India, Kerala.</title>
        <authorList>
            <person name="Menon R.R."/>
            <person name="Kumari S."/>
            <person name="Viver T."/>
            <person name="Rameshkumar N."/>
        </authorList>
    </citation>
    <scope>NUCLEOTIDE SEQUENCE [LARGE SCALE GENOMIC DNA]</scope>
    <source>
        <strain evidence="2 3">L1I52</strain>
    </source>
</reference>
<sequence length="79" mass="8577">MGKIFNKYSGGLFFFFAGKLIAFADAEPPEPTSAPVSLSGPVTPPGLPIEENLVVLLIVALLFGFYKIYCSIDKKKRPV</sequence>
<protein>
    <recommendedName>
        <fullName evidence="4">PEP-CTERM protein-sorting domain-containing protein</fullName>
    </recommendedName>
</protein>
<proteinExistence type="predicted"/>
<accession>A0ABR7ULV1</accession>
<evidence type="ECO:0000313" key="2">
    <source>
        <dbReference type="EMBL" id="MBD0723857.1"/>
    </source>
</evidence>
<evidence type="ECO:0000256" key="1">
    <source>
        <dbReference type="SAM" id="Phobius"/>
    </source>
</evidence>
<gene>
    <name evidence="2" type="ORF">B6A10_01545</name>
</gene>
<evidence type="ECO:0008006" key="4">
    <source>
        <dbReference type="Google" id="ProtNLM"/>
    </source>
</evidence>
<keyword evidence="1" id="KW-0472">Membrane</keyword>
<dbReference type="EMBL" id="NASZ01000001">
    <property type="protein sequence ID" value="MBD0723857.1"/>
    <property type="molecule type" value="Genomic_DNA"/>
</dbReference>
<dbReference type="Proteomes" id="UP000661715">
    <property type="component" value="Unassembled WGS sequence"/>
</dbReference>
<keyword evidence="3" id="KW-1185">Reference proteome</keyword>